<proteinExistence type="predicted"/>
<keyword evidence="3" id="KW-1185">Reference proteome</keyword>
<accession>A0A7X6KUF2</accession>
<dbReference type="RefSeq" id="WP_168629291.1">
    <property type="nucleotide sequence ID" value="NZ_BONL01000033.1"/>
</dbReference>
<dbReference type="AlphaFoldDB" id="A0A7X6KUF2"/>
<organism evidence="2 3">
    <name type="scientific">Cellulomonas denverensis</name>
    <dbReference type="NCBI Taxonomy" id="264297"/>
    <lineage>
        <taxon>Bacteria</taxon>
        <taxon>Bacillati</taxon>
        <taxon>Actinomycetota</taxon>
        <taxon>Actinomycetes</taxon>
        <taxon>Micrococcales</taxon>
        <taxon>Cellulomonadaceae</taxon>
        <taxon>Cellulomonas</taxon>
    </lineage>
</organism>
<comment type="caution">
    <text evidence="2">The sequence shown here is derived from an EMBL/GenBank/DDBJ whole genome shotgun (WGS) entry which is preliminary data.</text>
</comment>
<gene>
    <name evidence="2" type="ORF">HGA03_05860</name>
</gene>
<feature type="compositionally biased region" description="Basic and acidic residues" evidence="1">
    <location>
        <begin position="74"/>
        <end position="93"/>
    </location>
</feature>
<dbReference type="Proteomes" id="UP000581206">
    <property type="component" value="Unassembled WGS sequence"/>
</dbReference>
<evidence type="ECO:0000313" key="2">
    <source>
        <dbReference type="EMBL" id="NKY22189.1"/>
    </source>
</evidence>
<evidence type="ECO:0000256" key="1">
    <source>
        <dbReference type="SAM" id="MobiDB-lite"/>
    </source>
</evidence>
<feature type="compositionally biased region" description="Basic and acidic residues" evidence="1">
    <location>
        <begin position="1"/>
        <end position="10"/>
    </location>
</feature>
<reference evidence="2 3" key="1">
    <citation type="submission" date="2020-04" db="EMBL/GenBank/DDBJ databases">
        <title>MicrobeNet Type strains.</title>
        <authorList>
            <person name="Nicholson A.C."/>
        </authorList>
    </citation>
    <scope>NUCLEOTIDE SEQUENCE [LARGE SCALE GENOMIC DNA]</scope>
    <source>
        <strain evidence="2 3">ATCC BAA-788</strain>
    </source>
</reference>
<protein>
    <submittedName>
        <fullName evidence="2">Uncharacterized protein</fullName>
    </submittedName>
</protein>
<feature type="region of interest" description="Disordered" evidence="1">
    <location>
        <begin position="58"/>
        <end position="93"/>
    </location>
</feature>
<dbReference type="EMBL" id="JAAXOX010000002">
    <property type="protein sequence ID" value="NKY22189.1"/>
    <property type="molecule type" value="Genomic_DNA"/>
</dbReference>
<feature type="region of interest" description="Disordered" evidence="1">
    <location>
        <begin position="1"/>
        <end position="20"/>
    </location>
</feature>
<sequence>MSLHASERETTVSSTDDAAEVRIWSAQRRHIGRMRRHPSFTEVRSGFHDGSEWAEFTIPADQWNPASGAKRKSGLSDEQKRAAAERLRAGRTS</sequence>
<name>A0A7X6KUF2_9CELL</name>
<evidence type="ECO:0000313" key="3">
    <source>
        <dbReference type="Proteomes" id="UP000581206"/>
    </source>
</evidence>